<sequence length="262" mass="29923">MTVISFLSDLHRLKKYQVATLLLARSAVTHFHVDPHSISSYGDIGQYLNRLKSLAPPIRLHRPTIDLTPTFNALRSEESTTITFVRLQRKLAFLLAFVCFLRLSNLDRIPFDSIPIQDNQILTFGIFSPKEKRGHRRIIKSFSVKAHTDPRLRPIATYQALTTFLLFGFFFVNTISPSFPLATRTIGVWLKHYLRLSTTDVRVSVRSLASSLALRAGIPKGDIFTMGNWSGSQVFENYYRREQMSKFDFTSSLLSSSTEDIE</sequence>
<dbReference type="PANTHER" id="PTHR35617:SF3">
    <property type="entry name" value="CORE-BINDING (CB) DOMAIN-CONTAINING PROTEIN"/>
    <property type="match status" value="1"/>
</dbReference>
<dbReference type="InterPro" id="IPR013762">
    <property type="entry name" value="Integrase-like_cat_sf"/>
</dbReference>
<dbReference type="AlphaFoldDB" id="A0A1C7MK58"/>
<organism evidence="2 3">
    <name type="scientific">Choanephora cucurbitarum</name>
    <dbReference type="NCBI Taxonomy" id="101091"/>
    <lineage>
        <taxon>Eukaryota</taxon>
        <taxon>Fungi</taxon>
        <taxon>Fungi incertae sedis</taxon>
        <taxon>Mucoromycota</taxon>
        <taxon>Mucoromycotina</taxon>
        <taxon>Mucoromycetes</taxon>
        <taxon>Mucorales</taxon>
        <taxon>Mucorineae</taxon>
        <taxon>Choanephoraceae</taxon>
        <taxon>Choanephoroideae</taxon>
        <taxon>Choanephora</taxon>
    </lineage>
</organism>
<protein>
    <recommendedName>
        <fullName evidence="4">Tyr recombinase domain-containing protein</fullName>
    </recommendedName>
</protein>
<comment type="caution">
    <text evidence="2">The sequence shown here is derived from an EMBL/GenBank/DDBJ whole genome shotgun (WGS) entry which is preliminary data.</text>
</comment>
<evidence type="ECO:0008006" key="4">
    <source>
        <dbReference type="Google" id="ProtNLM"/>
    </source>
</evidence>
<dbReference type="InterPro" id="IPR011010">
    <property type="entry name" value="DNA_brk_join_enz"/>
</dbReference>
<evidence type="ECO:0000256" key="1">
    <source>
        <dbReference type="ARBA" id="ARBA00023172"/>
    </source>
</evidence>
<gene>
    <name evidence="2" type="ORF">A0J61_11865</name>
</gene>
<dbReference type="EMBL" id="LUGH01002609">
    <property type="protein sequence ID" value="OBZ77178.1"/>
    <property type="molecule type" value="Genomic_DNA"/>
</dbReference>
<evidence type="ECO:0000313" key="2">
    <source>
        <dbReference type="EMBL" id="OBZ77178.1"/>
    </source>
</evidence>
<dbReference type="OrthoDB" id="2288922at2759"/>
<keyword evidence="1" id="KW-0233">DNA recombination</keyword>
<dbReference type="Proteomes" id="UP000093000">
    <property type="component" value="Unassembled WGS sequence"/>
</dbReference>
<accession>A0A1C7MK58</accession>
<keyword evidence="3" id="KW-1185">Reference proteome</keyword>
<dbReference type="STRING" id="101091.A0A1C7MK58"/>
<reference evidence="2 3" key="1">
    <citation type="submission" date="2016-03" db="EMBL/GenBank/DDBJ databases">
        <title>Choanephora cucurbitarum.</title>
        <authorList>
            <person name="Min B."/>
            <person name="Park H."/>
            <person name="Park J.-H."/>
            <person name="Shin H.-D."/>
            <person name="Choi I.-G."/>
        </authorList>
    </citation>
    <scope>NUCLEOTIDE SEQUENCE [LARGE SCALE GENOMIC DNA]</scope>
    <source>
        <strain evidence="2 3">KUS-F28377</strain>
    </source>
</reference>
<proteinExistence type="predicted"/>
<name>A0A1C7MK58_9FUNG</name>
<dbReference type="GO" id="GO:0003677">
    <property type="term" value="F:DNA binding"/>
    <property type="evidence" value="ECO:0007669"/>
    <property type="project" value="InterPro"/>
</dbReference>
<dbReference type="GO" id="GO:0006310">
    <property type="term" value="P:DNA recombination"/>
    <property type="evidence" value="ECO:0007669"/>
    <property type="project" value="UniProtKB-KW"/>
</dbReference>
<dbReference type="Gene3D" id="1.10.443.10">
    <property type="entry name" value="Intergrase catalytic core"/>
    <property type="match status" value="1"/>
</dbReference>
<dbReference type="PANTHER" id="PTHR35617">
    <property type="entry name" value="PHAGE_INTEGRASE DOMAIN-CONTAINING PROTEIN"/>
    <property type="match status" value="1"/>
</dbReference>
<dbReference type="GO" id="GO:0015074">
    <property type="term" value="P:DNA integration"/>
    <property type="evidence" value="ECO:0007669"/>
    <property type="project" value="InterPro"/>
</dbReference>
<evidence type="ECO:0000313" key="3">
    <source>
        <dbReference type="Proteomes" id="UP000093000"/>
    </source>
</evidence>
<dbReference type="SUPFAM" id="SSF56349">
    <property type="entry name" value="DNA breaking-rejoining enzymes"/>
    <property type="match status" value="1"/>
</dbReference>
<dbReference type="InParanoid" id="A0A1C7MK58"/>